<dbReference type="AlphaFoldDB" id="A0A812TB05"/>
<reference evidence="1" key="1">
    <citation type="submission" date="2021-02" db="EMBL/GenBank/DDBJ databases">
        <authorList>
            <person name="Dougan E. K."/>
            <person name="Rhodes N."/>
            <person name="Thang M."/>
            <person name="Chan C."/>
        </authorList>
    </citation>
    <scope>NUCLEOTIDE SEQUENCE</scope>
</reference>
<dbReference type="OrthoDB" id="412103at2759"/>
<protein>
    <submittedName>
        <fullName evidence="1">YqjF protein</fullName>
    </submittedName>
</protein>
<keyword evidence="2" id="KW-1185">Reference proteome</keyword>
<dbReference type="EMBL" id="CAJNDS010002550">
    <property type="protein sequence ID" value="CAE7523278.1"/>
    <property type="molecule type" value="Genomic_DNA"/>
</dbReference>
<dbReference type="PANTHER" id="PTHR39186">
    <property type="entry name" value="DUF2071 FAMILY PROTEIN"/>
    <property type="match status" value="1"/>
</dbReference>
<dbReference type="Proteomes" id="UP000604046">
    <property type="component" value="Unassembled WGS sequence"/>
</dbReference>
<gene>
    <name evidence="1" type="primary">yqjF</name>
    <name evidence="1" type="ORF">SNAT2548_LOCUS29292</name>
</gene>
<organism evidence="1 2">
    <name type="scientific">Symbiodinium natans</name>
    <dbReference type="NCBI Taxonomy" id="878477"/>
    <lineage>
        <taxon>Eukaryota</taxon>
        <taxon>Sar</taxon>
        <taxon>Alveolata</taxon>
        <taxon>Dinophyceae</taxon>
        <taxon>Suessiales</taxon>
        <taxon>Symbiodiniaceae</taxon>
        <taxon>Symbiodinium</taxon>
    </lineage>
</organism>
<sequence>MAEIAASQQLIAQRRLKFRFMMHDAWENALFVHWPVAPEVVAKLLPRGLEPDILEGSAWVGLVLLTERGVSAAHPLGRTLVRPIDHLGANIRTYVRHNDVPGIFFWSLECSSILASLGARLAGIPYYPASMEREVDQEPFAATGEQAKPLAATAEGFTFTFSSTRSGLLRRPTVSAQWHLLPETSGDDKFSQRATWFVERYSVYAAWPLGQGPLLLRGDVEHPQWPVQPAALDHLAAAPLLEAAGLEQLAAQQRAGEVQPHVCFSRGVGPVNFWMLEPV</sequence>
<dbReference type="PANTHER" id="PTHR39186:SF1">
    <property type="entry name" value="DUF2071 DOMAIN-CONTAINING PROTEIN"/>
    <property type="match status" value="1"/>
</dbReference>
<proteinExistence type="predicted"/>
<dbReference type="SUPFAM" id="SSF160104">
    <property type="entry name" value="Acetoacetate decarboxylase-like"/>
    <property type="match status" value="1"/>
</dbReference>
<dbReference type="Pfam" id="PF09844">
    <property type="entry name" value="DUF2071"/>
    <property type="match status" value="1"/>
</dbReference>
<evidence type="ECO:0000313" key="2">
    <source>
        <dbReference type="Proteomes" id="UP000604046"/>
    </source>
</evidence>
<comment type="caution">
    <text evidence="1">The sequence shown here is derived from an EMBL/GenBank/DDBJ whole genome shotgun (WGS) entry which is preliminary data.</text>
</comment>
<evidence type="ECO:0000313" key="1">
    <source>
        <dbReference type="EMBL" id="CAE7523278.1"/>
    </source>
</evidence>
<dbReference type="InterPro" id="IPR018644">
    <property type="entry name" value="DUF2071"/>
</dbReference>
<dbReference type="Gene3D" id="2.40.400.10">
    <property type="entry name" value="Acetoacetate decarboxylase-like"/>
    <property type="match status" value="1"/>
</dbReference>
<accession>A0A812TB05</accession>
<dbReference type="InterPro" id="IPR023375">
    <property type="entry name" value="ADC_dom_sf"/>
</dbReference>
<name>A0A812TB05_9DINO</name>